<sequence>MELFFVLGLFHIAKFWIKSRIWKYRVKSLIDKQYDEAKK</sequence>
<name>A0A016BQY8_BACFG</name>
<gene>
    <name evidence="1" type="ORF">M076_3624</name>
</gene>
<proteinExistence type="predicted"/>
<protein>
    <submittedName>
        <fullName evidence="1">Uncharacterized protein</fullName>
    </submittedName>
</protein>
<evidence type="ECO:0000313" key="2">
    <source>
        <dbReference type="Proteomes" id="UP000022272"/>
    </source>
</evidence>
<dbReference type="AlphaFoldDB" id="A0A016BQY8"/>
<accession>A0A016BQY8</accession>
<dbReference type="EMBL" id="JGDM01000082">
    <property type="protein sequence ID" value="EXZ42946.1"/>
    <property type="molecule type" value="Genomic_DNA"/>
</dbReference>
<organism evidence="1 2">
    <name type="scientific">Bacteroides fragilis str. 2-F-2 #4</name>
    <dbReference type="NCBI Taxonomy" id="1339280"/>
    <lineage>
        <taxon>Bacteria</taxon>
        <taxon>Pseudomonadati</taxon>
        <taxon>Bacteroidota</taxon>
        <taxon>Bacteroidia</taxon>
        <taxon>Bacteroidales</taxon>
        <taxon>Bacteroidaceae</taxon>
        <taxon>Bacteroides</taxon>
    </lineage>
</organism>
<reference evidence="1 2" key="1">
    <citation type="submission" date="2014-02" db="EMBL/GenBank/DDBJ databases">
        <authorList>
            <person name="Sears C."/>
            <person name="Carroll K."/>
            <person name="Sack B.R."/>
            <person name="Qadri F."/>
            <person name="Myers L.L."/>
            <person name="Chung G.-T."/>
            <person name="Escheverria P."/>
            <person name="Fraser C.M."/>
            <person name="Sadzewicz L."/>
            <person name="Shefchek K.A."/>
            <person name="Tallon L."/>
            <person name="Das S.P."/>
            <person name="Daugherty S."/>
            <person name="Mongodin E.F."/>
        </authorList>
    </citation>
    <scope>NUCLEOTIDE SEQUENCE [LARGE SCALE GENOMIC DNA]</scope>
    <source>
        <strain evidence="1 2">2-F-2 #4</strain>
    </source>
</reference>
<dbReference type="Proteomes" id="UP000022272">
    <property type="component" value="Unassembled WGS sequence"/>
</dbReference>
<evidence type="ECO:0000313" key="1">
    <source>
        <dbReference type="EMBL" id="EXZ42946.1"/>
    </source>
</evidence>
<comment type="caution">
    <text evidence="1">The sequence shown here is derived from an EMBL/GenBank/DDBJ whole genome shotgun (WGS) entry which is preliminary data.</text>
</comment>